<protein>
    <submittedName>
        <fullName evidence="1">EcsC family protein</fullName>
    </submittedName>
</protein>
<dbReference type="PANTHER" id="PTHR41260:SF1">
    <property type="entry name" value="PROTEIN ECSC"/>
    <property type="match status" value="1"/>
</dbReference>
<dbReference type="AlphaFoldDB" id="A0A927HD15"/>
<organism evidence="1 2">
    <name type="scientific">Peribacillus faecalis</name>
    <dbReference type="NCBI Taxonomy" id="2772559"/>
    <lineage>
        <taxon>Bacteria</taxon>
        <taxon>Bacillati</taxon>
        <taxon>Bacillota</taxon>
        <taxon>Bacilli</taxon>
        <taxon>Bacillales</taxon>
        <taxon>Bacillaceae</taxon>
        <taxon>Peribacillus</taxon>
    </lineage>
</organism>
<dbReference type="EMBL" id="JACXSI010000060">
    <property type="protein sequence ID" value="MBD3110212.1"/>
    <property type="molecule type" value="Genomic_DNA"/>
</dbReference>
<dbReference type="PANTHER" id="PTHR41260">
    <property type="entry name" value="PROTEIN ECSC"/>
    <property type="match status" value="1"/>
</dbReference>
<comment type="caution">
    <text evidence="1">The sequence shown here is derived from an EMBL/GenBank/DDBJ whole genome shotgun (WGS) entry which is preliminary data.</text>
</comment>
<dbReference type="Proteomes" id="UP000602076">
    <property type="component" value="Unassembled WGS sequence"/>
</dbReference>
<sequence>MELTSRELKLYKSVQDWVEKLYNYETTDLEVMYDKAIRSSFELLPEDIQKEFFNSLDTMLFHLHAIIQGTQMQHDASERILASARIFNGEIDGIEDLKLLSIDQLHYIAQQQISRHRLYSFTQGGISGMGGPVLLASDLPAITVINLRLVQLIAMSYGYNVNTPKEMMISLKVFHAGTLPVRMQRNGLEELNEYTSSSEQSYFYEGPEEVTDITWIEQPVKQIMKYIAITMFRKKKAQGLPILSMMIGASSNYSLTRRVSEFAHNYYLHRHFQEKYGNQELY</sequence>
<dbReference type="RefSeq" id="WP_190999749.1">
    <property type="nucleotide sequence ID" value="NZ_JACXSI010000060.1"/>
</dbReference>
<accession>A0A927HD15</accession>
<name>A0A927HD15_9BACI</name>
<keyword evidence="2" id="KW-1185">Reference proteome</keyword>
<gene>
    <name evidence="1" type="ORF">IEO70_17910</name>
</gene>
<dbReference type="InterPro" id="IPR024787">
    <property type="entry name" value="EcsC"/>
</dbReference>
<evidence type="ECO:0000313" key="1">
    <source>
        <dbReference type="EMBL" id="MBD3110212.1"/>
    </source>
</evidence>
<proteinExistence type="predicted"/>
<evidence type="ECO:0000313" key="2">
    <source>
        <dbReference type="Proteomes" id="UP000602076"/>
    </source>
</evidence>
<reference evidence="1" key="1">
    <citation type="submission" date="2020-09" db="EMBL/GenBank/DDBJ databases">
        <title>Bacillus faecalis sp. nov., a moderately halophilic bacterium isolated from cow faeces.</title>
        <authorList>
            <person name="Jiang L."/>
            <person name="Lee J."/>
        </authorList>
    </citation>
    <scope>NUCLEOTIDE SEQUENCE</scope>
    <source>
        <strain evidence="1">AGMB 02131</strain>
    </source>
</reference>
<dbReference type="Pfam" id="PF12787">
    <property type="entry name" value="EcsC"/>
    <property type="match status" value="1"/>
</dbReference>